<comment type="function">
    <text evidence="10">Allows the formation of correctly charged Gln-tRNA(Gln) through the transamidation of misacylated Glu-tRNA(Gln) in organisms which lack glutaminyl-tRNA synthetase. The reaction takes place in the presence of glutamine and ATP through an activated gamma-phospho-Glu-tRNA(Gln).</text>
</comment>
<dbReference type="Gene3D" id="3.90.1300.10">
    <property type="entry name" value="Amidase signature (AS) domain"/>
    <property type="match status" value="1"/>
</dbReference>
<keyword evidence="12" id="KW-0808">Transferase</keyword>
<dbReference type="GO" id="GO:0050567">
    <property type="term" value="F:glutaminyl-tRNA synthase (glutamine-hydrolyzing) activity"/>
    <property type="evidence" value="ECO:0007669"/>
    <property type="project" value="UniProtKB-UniRule"/>
</dbReference>
<evidence type="ECO:0000256" key="3">
    <source>
        <dbReference type="ARBA" id="ARBA00012739"/>
    </source>
</evidence>
<gene>
    <name evidence="10" type="primary">gatA</name>
    <name evidence="12" type="ORF">SAMN05216474_2819</name>
</gene>
<name>A0A1I7BGG1_9FLAO</name>
<comment type="subunit">
    <text evidence="2 10">Heterotrimer of A, B and C subunits.</text>
</comment>
<keyword evidence="6 10" id="KW-0547">Nucleotide-binding</keyword>
<dbReference type="GO" id="GO:0030956">
    <property type="term" value="C:glutamyl-tRNA(Gln) amidotransferase complex"/>
    <property type="evidence" value="ECO:0007669"/>
    <property type="project" value="InterPro"/>
</dbReference>
<dbReference type="InterPro" id="IPR004412">
    <property type="entry name" value="GatA"/>
</dbReference>
<evidence type="ECO:0000256" key="5">
    <source>
        <dbReference type="ARBA" id="ARBA00022598"/>
    </source>
</evidence>
<evidence type="ECO:0000256" key="2">
    <source>
        <dbReference type="ARBA" id="ARBA00011123"/>
    </source>
</evidence>
<dbReference type="Pfam" id="PF01425">
    <property type="entry name" value="Amidase"/>
    <property type="match status" value="1"/>
</dbReference>
<keyword evidence="5 10" id="KW-0436">Ligase</keyword>
<protein>
    <recommendedName>
        <fullName evidence="4 10">Glutamyl-tRNA(Gln) amidotransferase subunit A</fullName>
        <shortName evidence="10">Glu-ADT subunit A</shortName>
        <ecNumber evidence="3 10">6.3.5.7</ecNumber>
    </recommendedName>
</protein>
<dbReference type="STRING" id="477690.SAMN05216474_2819"/>
<proteinExistence type="inferred from homology"/>
<keyword evidence="13" id="KW-1185">Reference proteome</keyword>
<dbReference type="GO" id="GO:0005524">
    <property type="term" value="F:ATP binding"/>
    <property type="evidence" value="ECO:0007669"/>
    <property type="project" value="UniProtKB-KW"/>
</dbReference>
<evidence type="ECO:0000256" key="9">
    <source>
        <dbReference type="ARBA" id="ARBA00047407"/>
    </source>
</evidence>
<evidence type="ECO:0000259" key="11">
    <source>
        <dbReference type="Pfam" id="PF01425"/>
    </source>
</evidence>
<organism evidence="12 13">
    <name type="scientific">Lishizhenia tianjinensis</name>
    <dbReference type="NCBI Taxonomy" id="477690"/>
    <lineage>
        <taxon>Bacteria</taxon>
        <taxon>Pseudomonadati</taxon>
        <taxon>Bacteroidota</taxon>
        <taxon>Flavobacteriia</taxon>
        <taxon>Flavobacteriales</taxon>
        <taxon>Crocinitomicaceae</taxon>
        <taxon>Lishizhenia</taxon>
    </lineage>
</organism>
<feature type="active site" description="Acyl-ester intermediate" evidence="10">
    <location>
        <position position="172"/>
    </location>
</feature>
<dbReference type="InterPro" id="IPR000120">
    <property type="entry name" value="Amidase"/>
</dbReference>
<dbReference type="InterPro" id="IPR023631">
    <property type="entry name" value="Amidase_dom"/>
</dbReference>
<dbReference type="PROSITE" id="PS00571">
    <property type="entry name" value="AMIDASES"/>
    <property type="match status" value="1"/>
</dbReference>
<keyword evidence="8 10" id="KW-0648">Protein biosynthesis</keyword>
<dbReference type="InterPro" id="IPR036928">
    <property type="entry name" value="AS_sf"/>
</dbReference>
<keyword evidence="7 10" id="KW-0067">ATP-binding</keyword>
<evidence type="ECO:0000256" key="4">
    <source>
        <dbReference type="ARBA" id="ARBA00014428"/>
    </source>
</evidence>
<evidence type="ECO:0000313" key="12">
    <source>
        <dbReference type="EMBL" id="SFT86275.1"/>
    </source>
</evidence>
<comment type="catalytic activity">
    <reaction evidence="9 10">
        <text>L-glutamyl-tRNA(Gln) + L-glutamine + ATP + H2O = L-glutaminyl-tRNA(Gln) + L-glutamate + ADP + phosphate + H(+)</text>
        <dbReference type="Rhea" id="RHEA:17521"/>
        <dbReference type="Rhea" id="RHEA-COMP:9681"/>
        <dbReference type="Rhea" id="RHEA-COMP:9684"/>
        <dbReference type="ChEBI" id="CHEBI:15377"/>
        <dbReference type="ChEBI" id="CHEBI:15378"/>
        <dbReference type="ChEBI" id="CHEBI:29985"/>
        <dbReference type="ChEBI" id="CHEBI:30616"/>
        <dbReference type="ChEBI" id="CHEBI:43474"/>
        <dbReference type="ChEBI" id="CHEBI:58359"/>
        <dbReference type="ChEBI" id="CHEBI:78520"/>
        <dbReference type="ChEBI" id="CHEBI:78521"/>
        <dbReference type="ChEBI" id="CHEBI:456216"/>
        <dbReference type="EC" id="6.3.5.7"/>
    </reaction>
</comment>
<dbReference type="PANTHER" id="PTHR11895:SF151">
    <property type="entry name" value="GLUTAMYL-TRNA(GLN) AMIDOTRANSFERASE SUBUNIT A"/>
    <property type="match status" value="1"/>
</dbReference>
<evidence type="ECO:0000256" key="1">
    <source>
        <dbReference type="ARBA" id="ARBA00008069"/>
    </source>
</evidence>
<reference evidence="12 13" key="1">
    <citation type="submission" date="2016-10" db="EMBL/GenBank/DDBJ databases">
        <authorList>
            <person name="de Groot N.N."/>
        </authorList>
    </citation>
    <scope>NUCLEOTIDE SEQUENCE [LARGE SCALE GENOMIC DNA]</scope>
    <source>
        <strain evidence="12 13">CGMCC 1.7005</strain>
    </source>
</reference>
<dbReference type="NCBIfam" id="TIGR00132">
    <property type="entry name" value="gatA"/>
    <property type="match status" value="1"/>
</dbReference>
<dbReference type="RefSeq" id="WP_090252010.1">
    <property type="nucleotide sequence ID" value="NZ_FPAS01000005.1"/>
</dbReference>
<feature type="domain" description="Amidase" evidence="11">
    <location>
        <begin position="21"/>
        <end position="459"/>
    </location>
</feature>
<dbReference type="EC" id="6.3.5.7" evidence="3 10"/>
<dbReference type="PANTHER" id="PTHR11895">
    <property type="entry name" value="TRANSAMIDASE"/>
    <property type="match status" value="1"/>
</dbReference>
<dbReference type="EMBL" id="FPAS01000005">
    <property type="protein sequence ID" value="SFT86275.1"/>
    <property type="molecule type" value="Genomic_DNA"/>
</dbReference>
<dbReference type="OrthoDB" id="9811471at2"/>
<evidence type="ECO:0000313" key="13">
    <source>
        <dbReference type="Proteomes" id="UP000236454"/>
    </source>
</evidence>
<comment type="similarity">
    <text evidence="1 10">Belongs to the amidase family. GatA subfamily.</text>
</comment>
<dbReference type="InterPro" id="IPR020556">
    <property type="entry name" value="Amidase_CS"/>
</dbReference>
<dbReference type="HAMAP" id="MF_00120">
    <property type="entry name" value="GatA"/>
    <property type="match status" value="1"/>
</dbReference>
<dbReference type="SUPFAM" id="SSF75304">
    <property type="entry name" value="Amidase signature (AS) enzymes"/>
    <property type="match status" value="1"/>
</dbReference>
<evidence type="ECO:0000256" key="10">
    <source>
        <dbReference type="HAMAP-Rule" id="MF_00120"/>
    </source>
</evidence>
<feature type="active site" description="Charge relay system" evidence="10">
    <location>
        <position position="73"/>
    </location>
</feature>
<evidence type="ECO:0000256" key="7">
    <source>
        <dbReference type="ARBA" id="ARBA00022840"/>
    </source>
</evidence>
<dbReference type="GO" id="GO:0006412">
    <property type="term" value="P:translation"/>
    <property type="evidence" value="ECO:0007669"/>
    <property type="project" value="UniProtKB-UniRule"/>
</dbReference>
<evidence type="ECO:0000256" key="6">
    <source>
        <dbReference type="ARBA" id="ARBA00022741"/>
    </source>
</evidence>
<sequence length="468" mass="50989">MYKTFAEVKLALKEGATVESIVQHYLTEIENRKSLNAFLEVFTEDVLAQAKEVDAKIKAGTAGKLAGMVVGLKDNICYKDHKVSASSRILEGFESIYSATVVQRLLDEDAVIIGRLNCDEFAMGSSNETSYYGPVRNAINEEYVPGGSSGGSASALAAGLCTVTLGSDTGGSIRQPAAFTGTVGLKPTYGRVSRFGLIAYASSFDQIGPFTNNVEDAALVMNVISGEDEYDSTSSSKPVEDYTNISFEGKKKFAVIKDAIQMDGLDPEIRAAFNAQVEALKAEGHVVEEVSFPYLDVMVPTYYVITTAEASSNLSRFDGVHFGYRSEDAKGVEATYKQSRTEGFGAEVKRRIMSGTFVLSNEYYDSYYTKAQKVRRVIQDKTNEILANYDFIILPTTASTAFKLNSVTDQIQMYLQDIFTVQANLAGNPAISVPAGTHSNGLPFGIQIMADHYKEKELLACAEHLMKK</sequence>
<dbReference type="GO" id="GO:0016740">
    <property type="term" value="F:transferase activity"/>
    <property type="evidence" value="ECO:0007669"/>
    <property type="project" value="UniProtKB-KW"/>
</dbReference>
<dbReference type="Proteomes" id="UP000236454">
    <property type="component" value="Unassembled WGS sequence"/>
</dbReference>
<dbReference type="AlphaFoldDB" id="A0A1I7BGG1"/>
<accession>A0A1I7BGG1</accession>
<evidence type="ECO:0000256" key="8">
    <source>
        <dbReference type="ARBA" id="ARBA00022917"/>
    </source>
</evidence>
<feature type="active site" description="Charge relay system" evidence="10">
    <location>
        <position position="148"/>
    </location>
</feature>